<name>A0AAV4E276_9GAST</name>
<keyword evidence="2" id="KW-1185">Reference proteome</keyword>
<dbReference type="Proteomes" id="UP000735302">
    <property type="component" value="Unassembled WGS sequence"/>
</dbReference>
<reference evidence="1 2" key="1">
    <citation type="journal article" date="2021" name="Elife">
        <title>Chloroplast acquisition without the gene transfer in kleptoplastic sea slugs, Plakobranchus ocellatus.</title>
        <authorList>
            <person name="Maeda T."/>
            <person name="Takahashi S."/>
            <person name="Yoshida T."/>
            <person name="Shimamura S."/>
            <person name="Takaki Y."/>
            <person name="Nagai Y."/>
            <person name="Toyoda A."/>
            <person name="Suzuki Y."/>
            <person name="Arimoto A."/>
            <person name="Ishii H."/>
            <person name="Satoh N."/>
            <person name="Nishiyama T."/>
            <person name="Hasebe M."/>
            <person name="Maruyama T."/>
            <person name="Minagawa J."/>
            <person name="Obokata J."/>
            <person name="Shigenobu S."/>
        </authorList>
    </citation>
    <scope>NUCLEOTIDE SEQUENCE [LARGE SCALE GENOMIC DNA]</scope>
</reference>
<proteinExistence type="predicted"/>
<sequence>MHTFTPLWPIWTVLLLHKKIQTFNTISKSILLYGLETWLVNKNNAHRLETFVIRCLRNISEIRWPEFLSIEHRWERTKRSIMDIMMIKTKWEWISQTLLKAAVKRH</sequence>
<evidence type="ECO:0000313" key="1">
    <source>
        <dbReference type="EMBL" id="GFO50460.1"/>
    </source>
</evidence>
<dbReference type="AlphaFoldDB" id="A0AAV4E276"/>
<evidence type="ECO:0000313" key="2">
    <source>
        <dbReference type="Proteomes" id="UP000735302"/>
    </source>
</evidence>
<protein>
    <submittedName>
        <fullName evidence="1">Endonuclease-reverse transcriptase</fullName>
    </submittedName>
</protein>
<organism evidence="1 2">
    <name type="scientific">Plakobranchus ocellatus</name>
    <dbReference type="NCBI Taxonomy" id="259542"/>
    <lineage>
        <taxon>Eukaryota</taxon>
        <taxon>Metazoa</taxon>
        <taxon>Spiralia</taxon>
        <taxon>Lophotrochozoa</taxon>
        <taxon>Mollusca</taxon>
        <taxon>Gastropoda</taxon>
        <taxon>Heterobranchia</taxon>
        <taxon>Euthyneura</taxon>
        <taxon>Panpulmonata</taxon>
        <taxon>Sacoglossa</taxon>
        <taxon>Placobranchoidea</taxon>
        <taxon>Plakobranchidae</taxon>
        <taxon>Plakobranchus</taxon>
    </lineage>
</organism>
<keyword evidence="1" id="KW-0255">Endonuclease</keyword>
<gene>
    <name evidence="1" type="ORF">PoB_007696500</name>
</gene>
<dbReference type="EMBL" id="BLXT01008612">
    <property type="protein sequence ID" value="GFO50460.1"/>
    <property type="molecule type" value="Genomic_DNA"/>
</dbReference>
<keyword evidence="1" id="KW-0540">Nuclease</keyword>
<keyword evidence="1" id="KW-0378">Hydrolase</keyword>
<accession>A0AAV4E276</accession>
<comment type="caution">
    <text evidence="1">The sequence shown here is derived from an EMBL/GenBank/DDBJ whole genome shotgun (WGS) entry which is preliminary data.</text>
</comment>
<dbReference type="GO" id="GO:0004519">
    <property type="term" value="F:endonuclease activity"/>
    <property type="evidence" value="ECO:0007669"/>
    <property type="project" value="UniProtKB-KW"/>
</dbReference>